<accession>A0A2M7RF76</accession>
<feature type="transmembrane region" description="Helical" evidence="1">
    <location>
        <begin position="12"/>
        <end position="31"/>
    </location>
</feature>
<organism evidence="2 3">
    <name type="scientific">Candidatus Komeilibacteria bacterium CG_4_10_14_0_8_um_filter_37_78</name>
    <dbReference type="NCBI Taxonomy" id="1974471"/>
    <lineage>
        <taxon>Bacteria</taxon>
        <taxon>Candidatus Komeiliibacteriota</taxon>
    </lineage>
</organism>
<proteinExistence type="predicted"/>
<keyword evidence="1" id="KW-0812">Transmembrane</keyword>
<name>A0A2M7RF76_9BACT</name>
<evidence type="ECO:0000313" key="2">
    <source>
        <dbReference type="EMBL" id="PIY95247.1"/>
    </source>
</evidence>
<evidence type="ECO:0000256" key="1">
    <source>
        <dbReference type="SAM" id="Phobius"/>
    </source>
</evidence>
<dbReference type="EMBL" id="PFMC01000022">
    <property type="protein sequence ID" value="PIY95247.1"/>
    <property type="molecule type" value="Genomic_DNA"/>
</dbReference>
<comment type="caution">
    <text evidence="2">The sequence shown here is derived from an EMBL/GenBank/DDBJ whole genome shotgun (WGS) entry which is preliminary data.</text>
</comment>
<evidence type="ECO:0000313" key="3">
    <source>
        <dbReference type="Proteomes" id="UP000228689"/>
    </source>
</evidence>
<dbReference type="AlphaFoldDB" id="A0A2M7RF76"/>
<keyword evidence="1" id="KW-0472">Membrane</keyword>
<reference evidence="3" key="1">
    <citation type="submission" date="2017-09" db="EMBL/GenBank/DDBJ databases">
        <title>Depth-based differentiation of microbial function through sediment-hosted aquifers and enrichment of novel symbionts in the deep terrestrial subsurface.</title>
        <authorList>
            <person name="Probst A.J."/>
            <person name="Ladd B."/>
            <person name="Jarett J.K."/>
            <person name="Geller-Mcgrath D.E."/>
            <person name="Sieber C.M.K."/>
            <person name="Emerson J.B."/>
            <person name="Anantharaman K."/>
            <person name="Thomas B.C."/>
            <person name="Malmstrom R."/>
            <person name="Stieglmeier M."/>
            <person name="Klingl A."/>
            <person name="Woyke T."/>
            <person name="Ryan C.M."/>
            <person name="Banfield J.F."/>
        </authorList>
    </citation>
    <scope>NUCLEOTIDE SEQUENCE [LARGE SCALE GENOMIC DNA]</scope>
</reference>
<gene>
    <name evidence="2" type="ORF">COY67_01000</name>
</gene>
<keyword evidence="1" id="KW-1133">Transmembrane helix</keyword>
<dbReference type="Proteomes" id="UP000228689">
    <property type="component" value="Unassembled WGS sequence"/>
</dbReference>
<sequence>MKLFIGLNKTIQVLSTIAGEIFILVLIWFIFQIVFSIDPGNTHQPIPHPWAIFLLKHPAILIGMCLVTIYTLVRGHKVTMRHLGLYK</sequence>
<protein>
    <submittedName>
        <fullName evidence="2">Uncharacterized protein</fullName>
    </submittedName>
</protein>
<feature type="transmembrane region" description="Helical" evidence="1">
    <location>
        <begin position="51"/>
        <end position="73"/>
    </location>
</feature>